<sequence length="569" mass="64957">MKKGKKGKKKLNDTDNRISYTVCGEFFPEAYPAFRSRKWSHGMEDPLDTEMRLFCSCTRWAFNRLQENKSREELKKQAQQVFGLNSRCSDDAILKAKAVIESQKELLKLEIEDTEAKLAHARKKLGRAEKHLDEAIKKNNLVKIEKFKRTVHGRKARVKKLADKLADLQAHQHNGTIPAVVFGGRSLWKRVCKGRATREEWRQARQDRLYSRGDETKGGNPNIKISYQNGDFRLSVAISHLSEQKGTDIKGRPVMTRAPRVTGKLWLPDKHRLKVLELLSSGAPYTVELIKGRDSRYRVHITFADAAPDLVTNPNLGCLGMDTNPDGVALANVGYTGQPEPWPEGFEAPYPKALHKFNGEFQVTVHPNGFLYIKIPELAYSRGYRRAYLIGVSAKVVVDIAKTLGKPIALEKLDFGKDRLDTNKEFNRMAANFPFKKMVEAVIRRAFKEGVGVKPVWPAHTSTIGYYKYMDRYGIVIHHAAALVIARRAIGFRERITNELRQKVQVLKEKLNQKANSLPGEGKGMTRKVKQLFKRLDRKIPIQNGLTRFQQESFYSVWHDLKQLALLNR</sequence>
<evidence type="ECO:0000313" key="2">
    <source>
        <dbReference type="EMBL" id="QSQ07995.1"/>
    </source>
</evidence>
<dbReference type="AlphaFoldDB" id="A0A8A0RI96"/>
<evidence type="ECO:0000313" key="3">
    <source>
        <dbReference type="Proteomes" id="UP000662904"/>
    </source>
</evidence>
<proteinExistence type="predicted"/>
<organism evidence="2 3">
    <name type="scientific">Koleobacter methoxysyntrophicus</name>
    <dbReference type="NCBI Taxonomy" id="2751313"/>
    <lineage>
        <taxon>Bacteria</taxon>
        <taxon>Bacillati</taxon>
        <taxon>Bacillota</taxon>
        <taxon>Clostridia</taxon>
        <taxon>Koleobacterales</taxon>
        <taxon>Koleobacteraceae</taxon>
        <taxon>Koleobacter</taxon>
    </lineage>
</organism>
<dbReference type="Proteomes" id="UP000662904">
    <property type="component" value="Chromosome"/>
</dbReference>
<feature type="coiled-coil region" evidence="1">
    <location>
        <begin position="97"/>
        <end position="138"/>
    </location>
</feature>
<name>A0A8A0RI96_9FIRM</name>
<keyword evidence="1" id="KW-0175">Coiled coil</keyword>
<evidence type="ECO:0000256" key="1">
    <source>
        <dbReference type="SAM" id="Coils"/>
    </source>
</evidence>
<dbReference type="KEGG" id="kme:H0A61_00314"/>
<evidence type="ECO:0008006" key="4">
    <source>
        <dbReference type="Google" id="ProtNLM"/>
    </source>
</evidence>
<accession>A0A8A0RI96</accession>
<protein>
    <recommendedName>
        <fullName evidence="4">Transposase</fullName>
    </recommendedName>
</protein>
<gene>
    <name evidence="2" type="ORF">H0A61_00314</name>
</gene>
<reference evidence="2" key="1">
    <citation type="submission" date="2020-07" db="EMBL/GenBank/DDBJ databases">
        <title>Koleobacter methoxysyntrophicus gen. nov., sp. nov., a novel anaerobic bacterium isolated from deep subsurface oil field and proposal of Koleobacterales ord. nov. in the phylum Firmicutes.</title>
        <authorList>
            <person name="Sakamoto S."/>
            <person name="Tamaki H."/>
        </authorList>
    </citation>
    <scope>NUCLEOTIDE SEQUENCE</scope>
    <source>
        <strain evidence="2">NRmbB1</strain>
    </source>
</reference>
<keyword evidence="3" id="KW-1185">Reference proteome</keyword>
<dbReference type="RefSeq" id="WP_206708235.1">
    <property type="nucleotide sequence ID" value="NZ_CP059066.1"/>
</dbReference>
<dbReference type="EMBL" id="CP059066">
    <property type="protein sequence ID" value="QSQ07995.1"/>
    <property type="molecule type" value="Genomic_DNA"/>
</dbReference>